<dbReference type="KEGG" id="ppho:CTZ24_25500"/>
<organism evidence="11 12">
    <name type="scientific">Pantoea phytobeneficialis</name>
    <dbReference type="NCBI Taxonomy" id="2052056"/>
    <lineage>
        <taxon>Bacteria</taxon>
        <taxon>Pseudomonadati</taxon>
        <taxon>Pseudomonadota</taxon>
        <taxon>Gammaproteobacteria</taxon>
        <taxon>Enterobacterales</taxon>
        <taxon>Erwiniaceae</taxon>
        <taxon>Pantoea</taxon>
    </lineage>
</organism>
<dbReference type="PIRSF" id="PIRSF038996">
    <property type="entry name" value="FldA"/>
    <property type="match status" value="1"/>
</dbReference>
<evidence type="ECO:0000256" key="2">
    <source>
        <dbReference type="ARBA" id="ARBA00005267"/>
    </source>
</evidence>
<name>A0AAP9KS74_9GAMM</name>
<evidence type="ECO:0000256" key="5">
    <source>
        <dbReference type="ARBA" id="ARBA00022643"/>
    </source>
</evidence>
<dbReference type="GO" id="GO:0009055">
    <property type="term" value="F:electron transfer activity"/>
    <property type="evidence" value="ECO:0007669"/>
    <property type="project" value="UniProtKB-UniRule"/>
</dbReference>
<keyword evidence="3 8" id="KW-0813">Transport</keyword>
<evidence type="ECO:0000256" key="6">
    <source>
        <dbReference type="ARBA" id="ARBA00022982"/>
    </source>
</evidence>
<dbReference type="InterPro" id="IPR050619">
    <property type="entry name" value="Flavodoxin"/>
</dbReference>
<keyword evidence="4 8" id="KW-0285">Flavoprotein</keyword>
<comment type="similarity">
    <text evidence="2 8">Belongs to the flavodoxin family.</text>
</comment>
<dbReference type="Proteomes" id="UP001171299">
    <property type="component" value="Unassembled WGS sequence"/>
</dbReference>
<comment type="function">
    <text evidence="8">Low-potential electron donor to a number of redox enzymes.</text>
</comment>
<protein>
    <recommendedName>
        <fullName evidence="8">Flavodoxin</fullName>
    </recommendedName>
</protein>
<evidence type="ECO:0000256" key="8">
    <source>
        <dbReference type="PIRNR" id="PIRNR038996"/>
    </source>
</evidence>
<keyword evidence="13" id="KW-1185">Reference proteome</keyword>
<dbReference type="RefSeq" id="WP_208726970.1">
    <property type="nucleotide sequence ID" value="NZ_CP024639.1"/>
</dbReference>
<dbReference type="PRINTS" id="PR00369">
    <property type="entry name" value="FLAVODOXIN"/>
</dbReference>
<evidence type="ECO:0000256" key="3">
    <source>
        <dbReference type="ARBA" id="ARBA00022448"/>
    </source>
</evidence>
<comment type="cofactor">
    <cofactor evidence="1 8">
        <name>FMN</name>
        <dbReference type="ChEBI" id="CHEBI:58210"/>
    </cofactor>
</comment>
<feature type="domain" description="Flavodoxin-like" evidence="9">
    <location>
        <begin position="4"/>
        <end position="172"/>
    </location>
</feature>
<reference evidence="12" key="1">
    <citation type="submission" date="2017-11" db="EMBL/GenBank/DDBJ databases">
        <title>Genome sequence of Pantoea sp. MSR2.</title>
        <authorList>
            <person name="Nascimento F.X."/>
        </authorList>
    </citation>
    <scope>NUCLEOTIDE SEQUENCE [LARGE SCALE GENOMIC DNA]</scope>
    <source>
        <strain evidence="12">MSR2</strain>
        <plasmid evidence="12">pmsr2c</plasmid>
    </source>
</reference>
<gene>
    <name evidence="11" type="ORF">CTZ24_25500</name>
    <name evidence="10" type="ORF">Q3404_25430</name>
</gene>
<geneLocation type="plasmid" evidence="12">
    <name>pmsr2c</name>
</geneLocation>
<dbReference type="NCBIfam" id="NF006739">
    <property type="entry name" value="PRK09267.1-5"/>
    <property type="match status" value="1"/>
</dbReference>
<evidence type="ECO:0000313" key="10">
    <source>
        <dbReference type="EMBL" id="MDO6409914.1"/>
    </source>
</evidence>
<dbReference type="PROSITE" id="PS50902">
    <property type="entry name" value="FLAVODOXIN_LIKE"/>
    <property type="match status" value="1"/>
</dbReference>
<dbReference type="EMBL" id="CP024639">
    <property type="protein sequence ID" value="QGR09805.1"/>
    <property type="molecule type" value="Genomic_DNA"/>
</dbReference>
<dbReference type="InterPro" id="IPR010086">
    <property type="entry name" value="Flavodoxin_lc"/>
</dbReference>
<evidence type="ECO:0000313" key="13">
    <source>
        <dbReference type="Proteomes" id="UP001171299"/>
    </source>
</evidence>
<keyword evidence="11" id="KW-0614">Plasmid</keyword>
<evidence type="ECO:0000256" key="7">
    <source>
        <dbReference type="ARBA" id="ARBA00023231"/>
    </source>
</evidence>
<dbReference type="GO" id="GO:0010181">
    <property type="term" value="F:FMN binding"/>
    <property type="evidence" value="ECO:0007669"/>
    <property type="project" value="UniProtKB-UniRule"/>
</dbReference>
<dbReference type="Gene3D" id="3.40.50.360">
    <property type="match status" value="1"/>
</dbReference>
<accession>A0AAP9KS74</accession>
<dbReference type="PROSITE" id="PS00201">
    <property type="entry name" value="FLAVODOXIN"/>
    <property type="match status" value="1"/>
</dbReference>
<dbReference type="PANTHER" id="PTHR42809">
    <property type="entry name" value="FLAVODOXIN 2"/>
    <property type="match status" value="1"/>
</dbReference>
<dbReference type="InterPro" id="IPR008254">
    <property type="entry name" value="Flavodoxin/NO_synth"/>
</dbReference>
<reference evidence="10" key="3">
    <citation type="submission" date="2023-07" db="EMBL/GenBank/DDBJ databases">
        <title>The extreme plant-growth-promoting properties of Pantoea phytobeneficialis PF55 revealed by functional and genomic analysis.</title>
        <authorList>
            <person name="Nascimento F.X."/>
            <person name="Marcio R.J."/>
        </authorList>
    </citation>
    <scope>NUCLEOTIDE SEQUENCE</scope>
    <source>
        <strain evidence="10">PF55</strain>
    </source>
</reference>
<evidence type="ECO:0000256" key="1">
    <source>
        <dbReference type="ARBA" id="ARBA00001917"/>
    </source>
</evidence>
<dbReference type="Pfam" id="PF00258">
    <property type="entry name" value="Flavodoxin_1"/>
    <property type="match status" value="1"/>
</dbReference>
<sequence>MANVGIFFGTDTGKTRKIAKMIHKKLGEVADAPVNINRISLETFLSYPVLVLGTPTLGDGQLPGLNAGCENTSWGEFVAELNGASLAGKTVALFGLGDQKGYPDNFVSGMRPLYDALKNCGAQLIGQWPNQGYEFTRSASLEEGAFVGLVLDQDNQYDLTEERLDAWLESLRPAIVE</sequence>
<reference evidence="11" key="2">
    <citation type="journal article" date="2020" name="Environ. Microbiol.">
        <title>The extreme plant-growth-promoting properties of Pantoea phytobeneficialis MSR2 revealed by functional and genomic analysis.</title>
        <authorList>
            <person name="Nascimento F.X."/>
            <person name="Hernandez A.G."/>
            <person name="Glick B.R."/>
            <person name="Rossi M.J."/>
        </authorList>
    </citation>
    <scope>NUCLEOTIDE SEQUENCE</scope>
    <source>
        <strain evidence="11">MSR2</strain>
    </source>
</reference>
<dbReference type="PANTHER" id="PTHR42809:SF1">
    <property type="entry name" value="FLAVODOXIN 1"/>
    <property type="match status" value="1"/>
</dbReference>
<dbReference type="Proteomes" id="UP000424872">
    <property type="component" value="Plasmid pMSR2C"/>
</dbReference>
<keyword evidence="7" id="KW-0535">Nitrogen fixation</keyword>
<dbReference type="NCBIfam" id="TIGR01752">
    <property type="entry name" value="flav_long"/>
    <property type="match status" value="1"/>
</dbReference>
<keyword evidence="6 8" id="KW-0249">Electron transport</keyword>
<evidence type="ECO:0000313" key="12">
    <source>
        <dbReference type="Proteomes" id="UP000424872"/>
    </source>
</evidence>
<keyword evidence="5 8" id="KW-0288">FMN</keyword>
<evidence type="ECO:0000256" key="4">
    <source>
        <dbReference type="ARBA" id="ARBA00022630"/>
    </source>
</evidence>
<dbReference type="InterPro" id="IPR029039">
    <property type="entry name" value="Flavoprotein-like_sf"/>
</dbReference>
<evidence type="ECO:0000259" key="9">
    <source>
        <dbReference type="PROSITE" id="PS50902"/>
    </source>
</evidence>
<dbReference type="InterPro" id="IPR001226">
    <property type="entry name" value="Flavodoxin_CS"/>
</dbReference>
<evidence type="ECO:0000313" key="11">
    <source>
        <dbReference type="EMBL" id="QGR09805.1"/>
    </source>
</evidence>
<dbReference type="SUPFAM" id="SSF52218">
    <property type="entry name" value="Flavoproteins"/>
    <property type="match status" value="1"/>
</dbReference>
<dbReference type="AlphaFoldDB" id="A0AAP9KS74"/>
<dbReference type="InterPro" id="IPR001094">
    <property type="entry name" value="Flavdoxin-like"/>
</dbReference>
<geneLocation type="plasmid" evidence="11">
    <name>pMSR2C</name>
</geneLocation>
<proteinExistence type="inferred from homology"/>
<dbReference type="EMBL" id="JAUOOM010000041">
    <property type="protein sequence ID" value="MDO6409914.1"/>
    <property type="molecule type" value="Genomic_DNA"/>
</dbReference>